<feature type="compositionally biased region" description="Polar residues" evidence="7">
    <location>
        <begin position="542"/>
        <end position="573"/>
    </location>
</feature>
<comment type="caution">
    <text evidence="9">The sequence shown here is derived from an EMBL/GenBank/DDBJ whole genome shotgun (WGS) entry which is preliminary data.</text>
</comment>
<evidence type="ECO:0000256" key="5">
    <source>
        <dbReference type="ARBA" id="ARBA00023242"/>
    </source>
</evidence>
<gene>
    <name evidence="9" type="ORF">GBAR_LOCUS20285</name>
</gene>
<comment type="subcellular location">
    <subcellularLocation>
        <location evidence="1 6">Nucleus</location>
    </subcellularLocation>
</comment>
<feature type="compositionally biased region" description="Pro residues" evidence="7">
    <location>
        <begin position="674"/>
        <end position="694"/>
    </location>
</feature>
<evidence type="ECO:0000256" key="3">
    <source>
        <dbReference type="ARBA" id="ARBA00023015"/>
    </source>
</evidence>
<dbReference type="InterPro" id="IPR024943">
    <property type="entry name" value="Enhancer_polycomb"/>
</dbReference>
<name>A0AA35SWP6_GEOBA</name>
<proteinExistence type="inferred from homology"/>
<reference evidence="9" key="1">
    <citation type="submission" date="2023-03" db="EMBL/GenBank/DDBJ databases">
        <authorList>
            <person name="Steffen K."/>
            <person name="Cardenas P."/>
        </authorList>
    </citation>
    <scope>NUCLEOTIDE SEQUENCE</scope>
</reference>
<comment type="similarity">
    <text evidence="2 6">Belongs to the enhancer of polycomb family.</text>
</comment>
<feature type="region of interest" description="Disordered" evidence="7">
    <location>
        <begin position="449"/>
        <end position="478"/>
    </location>
</feature>
<dbReference type="GO" id="GO:0035267">
    <property type="term" value="C:NuA4 histone acetyltransferase complex"/>
    <property type="evidence" value="ECO:0007669"/>
    <property type="project" value="InterPro"/>
</dbReference>
<dbReference type="GO" id="GO:0006357">
    <property type="term" value="P:regulation of transcription by RNA polymerase II"/>
    <property type="evidence" value="ECO:0007669"/>
    <property type="project" value="InterPro"/>
</dbReference>
<feature type="compositionally biased region" description="Polar residues" evidence="7">
    <location>
        <begin position="630"/>
        <end position="639"/>
    </location>
</feature>
<keyword evidence="3 6" id="KW-0805">Transcription regulation</keyword>
<evidence type="ECO:0000313" key="9">
    <source>
        <dbReference type="EMBL" id="CAI8036156.1"/>
    </source>
</evidence>
<dbReference type="InterPro" id="IPR019542">
    <property type="entry name" value="Enhancer_polycomb-like_N"/>
</dbReference>
<dbReference type="PANTHER" id="PTHR14898">
    <property type="entry name" value="ENHANCER OF POLYCOMB"/>
    <property type="match status" value="1"/>
</dbReference>
<dbReference type="AlphaFoldDB" id="A0AA35SWP6"/>
<evidence type="ECO:0000256" key="7">
    <source>
        <dbReference type="SAM" id="MobiDB-lite"/>
    </source>
</evidence>
<feature type="compositionally biased region" description="Polar residues" evidence="7">
    <location>
        <begin position="716"/>
        <end position="733"/>
    </location>
</feature>
<feature type="compositionally biased region" description="Low complexity" evidence="7">
    <location>
        <begin position="652"/>
        <end position="665"/>
    </location>
</feature>
<evidence type="ECO:0000313" key="10">
    <source>
        <dbReference type="Proteomes" id="UP001174909"/>
    </source>
</evidence>
<sequence>MSKLSFRARALDASKPLPIYHARDVPDLSDYQAINRTVPQMPTGMEKEEETERHLQEVILAQQTNCRRDVFIPTPEVATDDVSHYEQVYSVLQHRQSPYIRVPGLGLEEEVPEYDLDSEDEEWLSAQTKERPLSPLHFEKMMDKLERGSGNTVLSVRDAQSLLKDEEDLVIAVYDYWLAKRLRLGRALIPAVKHERRDGTSSNNPYLAFRKRTEKMQTRKNRKNDEMAYMQMLKLKRDLTKAKNLAEFVLERENKKHHFAQIETDIFKRRYQLEDWSGSILSSLRPVSTHTDTRHPATVGDGWESRHSLIKVETDDQVQVIGRQPVLLSTGLKKRSKKRKFYFPHGTPEPELVTPATPEKSVRDVLQPATVEKSEEEELDGIFTFKRRPHVRYHKVDEEVDWDVAQGVPLSLPRSWKRYCYNQTAFGGCYIGKARRRIGRGGRVMWDRECGSESEEEEEMEEPLGPSGPAEGNKDSEVLDPSLKRCRYVSRSPSPTSNFEFQSFPLIENTNPSSQPADPVNSMAIFEFSGFTSDSEFPEDASSFSSLPTSQFALKPSTSDVECENSSSQGENMDTSTDPPPSSSTTAQQRLLERNSGPQNPKTVTLVNSSRNNVSSIGPPQSGGLMKQNFVPQNQTNTFALKPPPTEHIRKPQQQPPVSQNSSTPLSYVQNLAPGPPSTRPPLLVPSTTAPPPTTTSLLTPSLSSLQKHVPVPEQSGMSSALATPTSVTSLVASASDAMVRKPSGTLKNHPLQPSTSGLVDPRLKHGHSHEHEVASDGSVAQKGPSKHTATGHTTTGATGSDSLNLKSDRTPAPNGLTSPTPVKTDTSTTSDTTVPPTSSSSSSFQTSWLMDGPSSNVQLLSSRSSDSHKPQKPSSVEGDKKEVKLGSSSMVDAASAITSQFLQHSEGARDETGGRQTVEQIQSTLQQTARGIPLGIGREIPLPLVQGTVPMTSSRLPTSASIAATKLEGHPQQIFNKRAASAQNLVTRRASATANGGPYPELFHTSARRFSETTERGLKQALAGMNHSGLLDAAANSMVQPRAKPSEVS</sequence>
<feature type="compositionally biased region" description="Low complexity" evidence="7">
    <location>
        <begin position="855"/>
        <end position="865"/>
    </location>
</feature>
<evidence type="ECO:0000259" key="8">
    <source>
        <dbReference type="Pfam" id="PF10513"/>
    </source>
</evidence>
<feature type="domain" description="Enhancer of polycomb-like N-terminal" evidence="8">
    <location>
        <begin position="7"/>
        <end position="147"/>
    </location>
</feature>
<accession>A0AA35SWP6</accession>
<feature type="compositionally biased region" description="Low complexity" evidence="7">
    <location>
        <begin position="788"/>
        <end position="800"/>
    </location>
</feature>
<organism evidence="9 10">
    <name type="scientific">Geodia barretti</name>
    <name type="common">Barrett's horny sponge</name>
    <dbReference type="NCBI Taxonomy" id="519541"/>
    <lineage>
        <taxon>Eukaryota</taxon>
        <taxon>Metazoa</taxon>
        <taxon>Porifera</taxon>
        <taxon>Demospongiae</taxon>
        <taxon>Heteroscleromorpha</taxon>
        <taxon>Tetractinellida</taxon>
        <taxon>Astrophorina</taxon>
        <taxon>Geodiidae</taxon>
        <taxon>Geodia</taxon>
    </lineage>
</organism>
<evidence type="ECO:0000256" key="2">
    <source>
        <dbReference type="ARBA" id="ARBA00008035"/>
    </source>
</evidence>
<feature type="compositionally biased region" description="Acidic residues" evidence="7">
    <location>
        <begin position="452"/>
        <end position="462"/>
    </location>
</feature>
<dbReference type="Proteomes" id="UP001174909">
    <property type="component" value="Unassembled WGS sequence"/>
</dbReference>
<evidence type="ECO:0000256" key="1">
    <source>
        <dbReference type="ARBA" id="ARBA00004123"/>
    </source>
</evidence>
<keyword evidence="4 6" id="KW-0804">Transcription</keyword>
<dbReference type="GO" id="GO:0005634">
    <property type="term" value="C:nucleus"/>
    <property type="evidence" value="ECO:0007669"/>
    <property type="project" value="UniProtKB-SubCell"/>
</dbReference>
<dbReference type="EMBL" id="CASHTH010002848">
    <property type="protein sequence ID" value="CAI8036156.1"/>
    <property type="molecule type" value="Genomic_DNA"/>
</dbReference>
<feature type="compositionally biased region" description="Polar residues" evidence="7">
    <location>
        <begin position="596"/>
        <end position="619"/>
    </location>
</feature>
<dbReference type="Pfam" id="PF10513">
    <property type="entry name" value="EPL1"/>
    <property type="match status" value="1"/>
</dbReference>
<evidence type="ECO:0000256" key="6">
    <source>
        <dbReference type="RuleBase" id="RU361124"/>
    </source>
</evidence>
<feature type="region of interest" description="Disordered" evidence="7">
    <location>
        <begin position="535"/>
        <end position="891"/>
    </location>
</feature>
<keyword evidence="5 6" id="KW-0539">Nucleus</keyword>
<feature type="compositionally biased region" description="Low complexity" evidence="7">
    <location>
        <begin position="818"/>
        <end position="844"/>
    </location>
</feature>
<keyword evidence="10" id="KW-1185">Reference proteome</keyword>
<protein>
    <recommendedName>
        <fullName evidence="6">Enhancer of polycomb-like protein</fullName>
    </recommendedName>
</protein>
<evidence type="ECO:0000256" key="4">
    <source>
        <dbReference type="ARBA" id="ARBA00023163"/>
    </source>
</evidence>
<feature type="compositionally biased region" description="Low complexity" evidence="7">
    <location>
        <begin position="695"/>
        <end position="706"/>
    </location>
</feature>